<dbReference type="CDD" id="cd00130">
    <property type="entry name" value="PAS"/>
    <property type="match status" value="1"/>
</dbReference>
<evidence type="ECO:0000259" key="3">
    <source>
        <dbReference type="SMART" id="SM00065"/>
    </source>
</evidence>
<dbReference type="Pfam" id="PF13185">
    <property type="entry name" value="GAF_2"/>
    <property type="match status" value="1"/>
</dbReference>
<dbReference type="GO" id="GO:0016791">
    <property type="term" value="F:phosphatase activity"/>
    <property type="evidence" value="ECO:0007669"/>
    <property type="project" value="TreeGrafter"/>
</dbReference>
<evidence type="ECO:0000256" key="2">
    <source>
        <dbReference type="SAM" id="MobiDB-lite"/>
    </source>
</evidence>
<dbReference type="NCBIfam" id="TIGR00229">
    <property type="entry name" value="sensory_box"/>
    <property type="match status" value="1"/>
</dbReference>
<evidence type="ECO:0000259" key="4">
    <source>
        <dbReference type="SMART" id="SM00331"/>
    </source>
</evidence>
<feature type="compositionally biased region" description="Basic and acidic residues" evidence="2">
    <location>
        <begin position="1"/>
        <end position="10"/>
    </location>
</feature>
<dbReference type="SUPFAM" id="SSF55785">
    <property type="entry name" value="PYP-like sensor domain (PAS domain)"/>
    <property type="match status" value="1"/>
</dbReference>
<keyword evidence="6" id="KW-1185">Reference proteome</keyword>
<dbReference type="InterPro" id="IPR001932">
    <property type="entry name" value="PPM-type_phosphatase-like_dom"/>
</dbReference>
<dbReference type="EMBL" id="JAGSXH010000104">
    <property type="protein sequence ID" value="MBS2965840.1"/>
    <property type="molecule type" value="Genomic_DNA"/>
</dbReference>
<dbReference type="InterPro" id="IPR036457">
    <property type="entry name" value="PPM-type-like_dom_sf"/>
</dbReference>
<dbReference type="Proteomes" id="UP000677913">
    <property type="component" value="Unassembled WGS sequence"/>
</dbReference>
<dbReference type="PANTHER" id="PTHR43156">
    <property type="entry name" value="STAGE II SPORULATION PROTEIN E-RELATED"/>
    <property type="match status" value="1"/>
</dbReference>
<feature type="domain" description="GAF" evidence="3">
    <location>
        <begin position="177"/>
        <end position="336"/>
    </location>
</feature>
<dbReference type="Gene3D" id="3.30.450.20">
    <property type="entry name" value="PAS domain"/>
    <property type="match status" value="1"/>
</dbReference>
<gene>
    <name evidence="5" type="ORF">KGA66_22505</name>
</gene>
<dbReference type="InterPro" id="IPR052016">
    <property type="entry name" value="Bact_Sigma-Reg"/>
</dbReference>
<evidence type="ECO:0000256" key="1">
    <source>
        <dbReference type="ARBA" id="ARBA00022801"/>
    </source>
</evidence>
<dbReference type="Gene3D" id="3.60.40.10">
    <property type="entry name" value="PPM-type phosphatase domain"/>
    <property type="match status" value="1"/>
</dbReference>
<feature type="domain" description="PPM-type phosphatase" evidence="4">
    <location>
        <begin position="354"/>
        <end position="569"/>
    </location>
</feature>
<dbReference type="Pfam" id="PF08448">
    <property type="entry name" value="PAS_4"/>
    <property type="match status" value="1"/>
</dbReference>
<dbReference type="SUPFAM" id="SSF55781">
    <property type="entry name" value="GAF domain-like"/>
    <property type="match status" value="1"/>
</dbReference>
<dbReference type="RefSeq" id="WP_211470312.1">
    <property type="nucleotide sequence ID" value="NZ_JAGSXH010000104.1"/>
</dbReference>
<name>A0A8J7WSB6_9ACTN</name>
<accession>A0A8J7WSB6</accession>
<feature type="region of interest" description="Disordered" evidence="2">
    <location>
        <begin position="1"/>
        <end position="22"/>
    </location>
</feature>
<sequence>MKRAVARDAIRQQNPAAHDETGPDSALLRALLQDGSVAFACYGADCRYLQVSRALAEINGLSVEEHLGRLPREVLPGEFGALVEESVARVLATGKSWREPEQRWETAQWAPAPRGPGVRVLRTHWSPVLSPSGGITGVLAIVHDVTDRHRIAELLGSTQWRIGKLQTVARELAGALTLGEVRAAVAKLGQVTGASHVELRLLDQLGRSPWPQTRTVRPVPAQRSVLAAEDERWERRTTSWPPLLAAAVRTGQPCYLADRAAVRALFPDAAEWEDSLADEQSWAVLPLTTAAGPVGGLYLVYESARAFEEDDQAYLQALAGQCTMAVARARMHEREHRQVVSLQDALLPKRLPDLPGIDAAFRYIPGSLDTEVGGDWYDLFGFPDGRLGMVVGDVIGKGVTAAAGMGRVRAALRALAFSDPSPRAVLTGLDRLFDATENAESLTTVVYAVYDPAAGSLVMSDAGHLPLLVITAEGDVRFVDATPEATPLGWSEERIEHRFALRPGDTVVGFSDGLVETRVDSLDEGLARLRAAALSAPDTALEPLLDHLLETMLREHEQDDDVTLLAVRVRV</sequence>
<dbReference type="InterPro" id="IPR000014">
    <property type="entry name" value="PAS"/>
</dbReference>
<keyword evidence="1" id="KW-0378">Hydrolase</keyword>
<protein>
    <submittedName>
        <fullName evidence="5">SpoIIE family protein phosphatase</fullName>
    </submittedName>
</protein>
<dbReference type="Gene3D" id="3.30.450.40">
    <property type="match status" value="1"/>
</dbReference>
<dbReference type="InterPro" id="IPR003018">
    <property type="entry name" value="GAF"/>
</dbReference>
<dbReference type="InterPro" id="IPR035965">
    <property type="entry name" value="PAS-like_dom_sf"/>
</dbReference>
<organism evidence="5 6">
    <name type="scientific">Actinocrinis puniceicyclus</name>
    <dbReference type="NCBI Taxonomy" id="977794"/>
    <lineage>
        <taxon>Bacteria</taxon>
        <taxon>Bacillati</taxon>
        <taxon>Actinomycetota</taxon>
        <taxon>Actinomycetes</taxon>
        <taxon>Catenulisporales</taxon>
        <taxon>Actinospicaceae</taxon>
        <taxon>Actinocrinis</taxon>
    </lineage>
</organism>
<proteinExistence type="predicted"/>
<evidence type="ECO:0000313" key="5">
    <source>
        <dbReference type="EMBL" id="MBS2965840.1"/>
    </source>
</evidence>
<dbReference type="InterPro" id="IPR013656">
    <property type="entry name" value="PAS_4"/>
</dbReference>
<reference evidence="5" key="1">
    <citation type="submission" date="2021-04" db="EMBL/GenBank/DDBJ databases">
        <title>Genome based classification of Actinospica acidithermotolerans sp. nov., an actinobacterium isolated from an Indonesian hot spring.</title>
        <authorList>
            <person name="Kusuma A.B."/>
            <person name="Putra K.E."/>
            <person name="Nafisah S."/>
            <person name="Loh J."/>
            <person name="Nouioui I."/>
            <person name="Goodfellow M."/>
        </authorList>
    </citation>
    <scope>NUCLEOTIDE SEQUENCE</scope>
    <source>
        <strain evidence="5">DSM 45618</strain>
    </source>
</reference>
<dbReference type="PANTHER" id="PTHR43156:SF2">
    <property type="entry name" value="STAGE II SPORULATION PROTEIN E"/>
    <property type="match status" value="1"/>
</dbReference>
<evidence type="ECO:0000313" key="6">
    <source>
        <dbReference type="Proteomes" id="UP000677913"/>
    </source>
</evidence>
<dbReference type="Pfam" id="PF07228">
    <property type="entry name" value="SpoIIE"/>
    <property type="match status" value="1"/>
</dbReference>
<comment type="caution">
    <text evidence="5">The sequence shown here is derived from an EMBL/GenBank/DDBJ whole genome shotgun (WGS) entry which is preliminary data.</text>
</comment>
<dbReference type="SMART" id="SM00331">
    <property type="entry name" value="PP2C_SIG"/>
    <property type="match status" value="1"/>
</dbReference>
<dbReference type="SMART" id="SM00065">
    <property type="entry name" value="GAF"/>
    <property type="match status" value="1"/>
</dbReference>
<dbReference type="SUPFAM" id="SSF81606">
    <property type="entry name" value="PP2C-like"/>
    <property type="match status" value="1"/>
</dbReference>
<dbReference type="InterPro" id="IPR029016">
    <property type="entry name" value="GAF-like_dom_sf"/>
</dbReference>
<dbReference type="AlphaFoldDB" id="A0A8J7WSB6"/>